<protein>
    <submittedName>
        <fullName evidence="1">Uncharacterized protein</fullName>
    </submittedName>
</protein>
<reference evidence="1 2" key="1">
    <citation type="submission" date="2019-07" db="EMBL/GenBank/DDBJ databases">
        <title>Whole genome shotgun sequence of Methylobacterium gnaphalii NBRC 107716.</title>
        <authorList>
            <person name="Hosoyama A."/>
            <person name="Uohara A."/>
            <person name="Ohji S."/>
            <person name="Ichikawa N."/>
        </authorList>
    </citation>
    <scope>NUCLEOTIDE SEQUENCE [LARGE SCALE GENOMIC DNA]</scope>
    <source>
        <strain evidence="1 2">NBRC 107716</strain>
    </source>
</reference>
<keyword evidence="2" id="KW-1185">Reference proteome</keyword>
<comment type="caution">
    <text evidence="1">The sequence shown here is derived from an EMBL/GenBank/DDBJ whole genome shotgun (WGS) entry which is preliminary data.</text>
</comment>
<dbReference type="Proteomes" id="UP000321750">
    <property type="component" value="Unassembled WGS sequence"/>
</dbReference>
<dbReference type="OrthoDB" id="8006011at2"/>
<evidence type="ECO:0000313" key="2">
    <source>
        <dbReference type="Proteomes" id="UP000321750"/>
    </source>
</evidence>
<dbReference type="AlphaFoldDB" id="A0A512JR44"/>
<accession>A0A512JR44</accession>
<proteinExistence type="predicted"/>
<dbReference type="RefSeq" id="WP_147048801.1">
    <property type="nucleotide sequence ID" value="NZ_BJZV01000040.1"/>
</dbReference>
<evidence type="ECO:0000313" key="1">
    <source>
        <dbReference type="EMBL" id="GEP12427.1"/>
    </source>
</evidence>
<name>A0A512JR44_9HYPH</name>
<sequence>MSGNKHLPQLAMVVVPSKPVREAACRKLAASGFDTVGFSDCENAAAWLEEETPVIAIVATGASGDCKAFLSELRERGSDIEEC</sequence>
<dbReference type="EMBL" id="BJZV01000040">
    <property type="protein sequence ID" value="GEP12427.1"/>
    <property type="molecule type" value="Genomic_DNA"/>
</dbReference>
<gene>
    <name evidence="1" type="ORF">MGN01_42720</name>
</gene>
<organism evidence="1 2">
    <name type="scientific">Methylobacterium gnaphalii</name>
    <dbReference type="NCBI Taxonomy" id="1010610"/>
    <lineage>
        <taxon>Bacteria</taxon>
        <taxon>Pseudomonadati</taxon>
        <taxon>Pseudomonadota</taxon>
        <taxon>Alphaproteobacteria</taxon>
        <taxon>Hyphomicrobiales</taxon>
        <taxon>Methylobacteriaceae</taxon>
        <taxon>Methylobacterium</taxon>
    </lineage>
</organism>